<feature type="signal peptide" evidence="1">
    <location>
        <begin position="1"/>
        <end position="16"/>
    </location>
</feature>
<feature type="chain" id="PRO_5018215932" evidence="1">
    <location>
        <begin position="17"/>
        <end position="96"/>
    </location>
</feature>
<keyword evidence="1" id="KW-0732">Signal</keyword>
<sequence length="96" mass="10135">MGSSLGLLLAYRSSLGAQTSSSNGDVVHLPTYPDRQPDLLESIDVVGTITRNPSLFQLQQQQLASAEKTSASVPSSSPESLAVLAEQIGEELDSTF</sequence>
<dbReference type="Proteomes" id="UP000281553">
    <property type="component" value="Unassembled WGS sequence"/>
</dbReference>
<dbReference type="AlphaFoldDB" id="A0A3P7MSI9"/>
<protein>
    <submittedName>
        <fullName evidence="2">Uncharacterized protein</fullName>
    </submittedName>
</protein>
<evidence type="ECO:0000313" key="2">
    <source>
        <dbReference type="EMBL" id="VDN32655.1"/>
    </source>
</evidence>
<evidence type="ECO:0000256" key="1">
    <source>
        <dbReference type="SAM" id="SignalP"/>
    </source>
</evidence>
<reference evidence="2 3" key="1">
    <citation type="submission" date="2018-11" db="EMBL/GenBank/DDBJ databases">
        <authorList>
            <consortium name="Pathogen Informatics"/>
        </authorList>
    </citation>
    <scope>NUCLEOTIDE SEQUENCE [LARGE SCALE GENOMIC DNA]</scope>
</reference>
<evidence type="ECO:0000313" key="3">
    <source>
        <dbReference type="Proteomes" id="UP000281553"/>
    </source>
</evidence>
<name>A0A3P7MSI9_DIBLA</name>
<dbReference type="EMBL" id="UYRU01082482">
    <property type="protein sequence ID" value="VDN32655.1"/>
    <property type="molecule type" value="Genomic_DNA"/>
</dbReference>
<proteinExistence type="predicted"/>
<organism evidence="2 3">
    <name type="scientific">Dibothriocephalus latus</name>
    <name type="common">Fish tapeworm</name>
    <name type="synonym">Diphyllobothrium latum</name>
    <dbReference type="NCBI Taxonomy" id="60516"/>
    <lineage>
        <taxon>Eukaryota</taxon>
        <taxon>Metazoa</taxon>
        <taxon>Spiralia</taxon>
        <taxon>Lophotrochozoa</taxon>
        <taxon>Platyhelminthes</taxon>
        <taxon>Cestoda</taxon>
        <taxon>Eucestoda</taxon>
        <taxon>Diphyllobothriidea</taxon>
        <taxon>Diphyllobothriidae</taxon>
        <taxon>Dibothriocephalus</taxon>
    </lineage>
</organism>
<keyword evidence="3" id="KW-1185">Reference proteome</keyword>
<gene>
    <name evidence="2" type="ORF">DILT_LOCUS16024</name>
</gene>
<accession>A0A3P7MSI9</accession>